<reference evidence="1 2" key="1">
    <citation type="submission" date="2010-12" db="EMBL/GenBank/DDBJ databases">
        <authorList>
            <person name="Muzny D."/>
            <person name="Qin X."/>
            <person name="Deng J."/>
            <person name="Jiang H."/>
            <person name="Liu Y."/>
            <person name="Qu J."/>
            <person name="Song X.-Z."/>
            <person name="Zhang L."/>
            <person name="Thornton R."/>
            <person name="Coyle M."/>
            <person name="Francisco L."/>
            <person name="Jackson L."/>
            <person name="Javaid M."/>
            <person name="Korchina V."/>
            <person name="Kovar C."/>
            <person name="Mata R."/>
            <person name="Mathew T."/>
            <person name="Ngo R."/>
            <person name="Nguyen L."/>
            <person name="Nguyen N."/>
            <person name="Okwuonu G."/>
            <person name="Ongeri F."/>
            <person name="Pham C."/>
            <person name="Simmons D."/>
            <person name="Wilczek-Boney K."/>
            <person name="Hale W."/>
            <person name="Jakkamsetti A."/>
            <person name="Pham P."/>
            <person name="Ruth R."/>
            <person name="San Lucas F."/>
            <person name="Warren J."/>
            <person name="Zhang J."/>
            <person name="Zhao Z."/>
            <person name="Zhou C."/>
            <person name="Zhu D."/>
            <person name="Lee S."/>
            <person name="Bess C."/>
            <person name="Blankenburg K."/>
            <person name="Forbes L."/>
            <person name="Fu Q."/>
            <person name="Gubbala S."/>
            <person name="Hirani K."/>
            <person name="Jayaseelan J.C."/>
            <person name="Lara F."/>
            <person name="Munidasa M."/>
            <person name="Palculict T."/>
            <person name="Patil S."/>
            <person name="Pu L.-L."/>
            <person name="Saada N."/>
            <person name="Tang L."/>
            <person name="Weissenberger G."/>
            <person name="Zhu Y."/>
            <person name="Hemphill L."/>
            <person name="Shang Y."/>
            <person name="Youmans B."/>
            <person name="Ayvaz T."/>
            <person name="Ross M."/>
            <person name="Santibanez J."/>
            <person name="Aqrawi P."/>
            <person name="Gross S."/>
            <person name="Joshi V."/>
            <person name="Fowler G."/>
            <person name="Nazareth L."/>
            <person name="Reid J."/>
            <person name="Worley K."/>
            <person name="Petrosino J."/>
            <person name="Highlander S."/>
            <person name="Gibbs R."/>
        </authorList>
    </citation>
    <scope>NUCLEOTIDE SEQUENCE [LARGE SCALE GENOMIC DNA]</scope>
    <source>
        <strain evidence="1 2">DSM 15606</strain>
    </source>
</reference>
<sequence>MRGENIHGGGYIHWNIDIKLTLLHRYNICNGRYIHWDINTIPLALRIRIFVVANGLIRGDDIVDN</sequence>
<organism evidence="1 2">
    <name type="scientific">Segatella salivae DSM 15606</name>
    <dbReference type="NCBI Taxonomy" id="888832"/>
    <lineage>
        <taxon>Bacteria</taxon>
        <taxon>Pseudomonadati</taxon>
        <taxon>Bacteroidota</taxon>
        <taxon>Bacteroidia</taxon>
        <taxon>Bacteroidales</taxon>
        <taxon>Prevotellaceae</taxon>
        <taxon>Segatella</taxon>
    </lineage>
</organism>
<gene>
    <name evidence="1" type="ORF">HMPREF9420_2011</name>
</gene>
<keyword evidence="2" id="KW-1185">Reference proteome</keyword>
<evidence type="ECO:0000313" key="2">
    <source>
        <dbReference type="Proteomes" id="UP000003874"/>
    </source>
</evidence>
<accession>E6MR93</accession>
<name>E6MR93_9BACT</name>
<comment type="caution">
    <text evidence="1">The sequence shown here is derived from an EMBL/GenBank/DDBJ whole genome shotgun (WGS) entry which is preliminary data.</text>
</comment>
<evidence type="ECO:0000313" key="1">
    <source>
        <dbReference type="EMBL" id="EFV03832.1"/>
    </source>
</evidence>
<dbReference type="Proteomes" id="UP000003874">
    <property type="component" value="Unassembled WGS sequence"/>
</dbReference>
<proteinExistence type="predicted"/>
<protein>
    <submittedName>
        <fullName evidence="1">Uncharacterized protein</fullName>
    </submittedName>
</protein>
<dbReference type="HOGENOM" id="CLU_2846196_0_0_10"/>
<dbReference type="AlphaFoldDB" id="E6MR93"/>
<dbReference type="EMBL" id="AEQO01000163">
    <property type="protein sequence ID" value="EFV03832.1"/>
    <property type="molecule type" value="Genomic_DNA"/>
</dbReference>